<dbReference type="InterPro" id="IPR012334">
    <property type="entry name" value="Pectin_lyas_fold"/>
</dbReference>
<evidence type="ECO:0000259" key="2">
    <source>
        <dbReference type="Pfam" id="PF18962"/>
    </source>
</evidence>
<dbReference type="InterPro" id="IPR039448">
    <property type="entry name" value="Beta_helix"/>
</dbReference>
<organism evidence="3 4">
    <name type="scientific">candidate division TA06 bacterium</name>
    <dbReference type="NCBI Taxonomy" id="2250710"/>
    <lineage>
        <taxon>Bacteria</taxon>
        <taxon>Bacteria division TA06</taxon>
    </lineage>
</organism>
<name>A0A660SDG4_UNCT6</name>
<gene>
    <name evidence="3" type="ORF">DRP43_05040</name>
</gene>
<dbReference type="NCBIfam" id="TIGR04183">
    <property type="entry name" value="Por_Secre_tail"/>
    <property type="match status" value="1"/>
</dbReference>
<dbReference type="Gene3D" id="2.160.20.10">
    <property type="entry name" value="Single-stranded right-handed beta-helix, Pectin lyase-like"/>
    <property type="match status" value="1"/>
</dbReference>
<comment type="caution">
    <text evidence="3">The sequence shown here is derived from an EMBL/GenBank/DDBJ whole genome shotgun (WGS) entry which is preliminary data.</text>
</comment>
<dbReference type="SMART" id="SM00710">
    <property type="entry name" value="PbH1"/>
    <property type="match status" value="8"/>
</dbReference>
<reference evidence="3 4" key="1">
    <citation type="submission" date="2018-06" db="EMBL/GenBank/DDBJ databases">
        <title>Extensive metabolic versatility and redundancy in microbially diverse, dynamic hydrothermal sediments.</title>
        <authorList>
            <person name="Dombrowski N."/>
            <person name="Teske A."/>
            <person name="Baker B.J."/>
        </authorList>
    </citation>
    <scope>NUCLEOTIDE SEQUENCE [LARGE SCALE GENOMIC DNA]</scope>
    <source>
        <strain evidence="3">B10_G13</strain>
    </source>
</reference>
<evidence type="ECO:0008006" key="5">
    <source>
        <dbReference type="Google" id="ProtNLM"/>
    </source>
</evidence>
<dbReference type="SUPFAM" id="SSF51126">
    <property type="entry name" value="Pectin lyase-like"/>
    <property type="match status" value="1"/>
</dbReference>
<dbReference type="InterPro" id="IPR011050">
    <property type="entry name" value="Pectin_lyase_fold/virulence"/>
</dbReference>
<evidence type="ECO:0000313" key="4">
    <source>
        <dbReference type="Proteomes" id="UP000271125"/>
    </source>
</evidence>
<dbReference type="EMBL" id="QNBD01000235">
    <property type="protein sequence ID" value="RKX68855.1"/>
    <property type="molecule type" value="Genomic_DNA"/>
</dbReference>
<dbReference type="InterPro" id="IPR006626">
    <property type="entry name" value="PbH1"/>
</dbReference>
<dbReference type="InterPro" id="IPR026444">
    <property type="entry name" value="Secre_tail"/>
</dbReference>
<dbReference type="AlphaFoldDB" id="A0A660SDG4"/>
<dbReference type="Pfam" id="PF13229">
    <property type="entry name" value="Beta_helix"/>
    <property type="match status" value="1"/>
</dbReference>
<feature type="domain" description="Right handed beta helix" evidence="1">
    <location>
        <begin position="130"/>
        <end position="288"/>
    </location>
</feature>
<proteinExistence type="predicted"/>
<dbReference type="Proteomes" id="UP000271125">
    <property type="component" value="Unassembled WGS sequence"/>
</dbReference>
<evidence type="ECO:0000259" key="1">
    <source>
        <dbReference type="Pfam" id="PF13229"/>
    </source>
</evidence>
<protein>
    <recommendedName>
        <fullName evidence="5">Secretion system C-terminal sorting domain-containing protein</fullName>
    </recommendedName>
</protein>
<accession>A0A660SDG4</accession>
<evidence type="ECO:0000313" key="3">
    <source>
        <dbReference type="EMBL" id="RKX68855.1"/>
    </source>
</evidence>
<sequence length="605" mass="66702">MYKFKSIGIVNDGFWDFLFPISVYTATYYVKNGGNNNLDGLSDATAWKTINKVNSYSFTTGDDIYFKCGGTWTGTQLWIDWSGTAANRVVIGAYYGDGIIGVSGNKPIIDGNDVAPGPIPCETGCWAGLIHIENQNYIDLKNIYAVNAEGYGVRAIDCENINIHNIKTENTYRSGIQLRDCNNNGGSSVIENCDVGEYSCVWPEYCKSHGCTWPGGIVGLGTHNLIIRKNIIHEGHGEGIYFGNTGVNQDGSNCLIEDNILYDCRAVSIYTHNAGDIVIRRNLVYGTGNPTYCNRFVYDGVYFTGPGIYVTDEKWWAAGFQMDNIKIYNNLVAFTSEGMHIGNSHTLNGNYASFSNSAVYDNVFVDNHCNINITGFRASNSYIKNNIFWCVSGDCVQASVPSGHSGLTFDYNLWSSIPDVDAQGTHDPTYAAPLLSKTTGWRSMTGGDLTGFDFTLQSTSPCIDKGTNLGSPYDQGLNPASIWPSNVSMLDQDNFGSGWEIGAFVYDNSGIFVKRNINAASEFIELKICPNPSYGKCIVRLNYNSQSMSLKNKLRIYNIAGSLVAELKLKNREFLWDNNSVPNGIYLMKLEGTKNCLSQKLVLIR</sequence>
<feature type="domain" description="Secretion system C-terminal sorting" evidence="2">
    <location>
        <begin position="529"/>
        <end position="602"/>
    </location>
</feature>
<dbReference type="Pfam" id="PF18962">
    <property type="entry name" value="Por_Secre_tail"/>
    <property type="match status" value="1"/>
</dbReference>